<keyword evidence="2" id="KW-1185">Reference proteome</keyword>
<sequence>MISRVREVGRLIELRYVLPIQLADLDERALASWIQLLESVPRPVVCIDVRDASVLSPELADRLAVLMDRTRGLFARAAEIVSPSTSRTFLLQLDRIARQTADPARRIFTDPRDAIAWLDEVLEPDERARLRAFLARRNRRA</sequence>
<dbReference type="RefSeq" id="WP_394821258.1">
    <property type="nucleotide sequence ID" value="NZ_CP089984.1"/>
</dbReference>
<protein>
    <recommendedName>
        <fullName evidence="3">STAS/SEC14 domain-containing protein</fullName>
    </recommendedName>
</protein>
<evidence type="ECO:0000313" key="1">
    <source>
        <dbReference type="EMBL" id="WXB11638.1"/>
    </source>
</evidence>
<name>A0ABZ2LP29_9BACT</name>
<gene>
    <name evidence="1" type="ORF">LZC94_27715</name>
</gene>
<dbReference type="Proteomes" id="UP001370348">
    <property type="component" value="Chromosome"/>
</dbReference>
<evidence type="ECO:0008006" key="3">
    <source>
        <dbReference type="Google" id="ProtNLM"/>
    </source>
</evidence>
<proteinExistence type="predicted"/>
<organism evidence="1 2">
    <name type="scientific">Pendulispora albinea</name>
    <dbReference type="NCBI Taxonomy" id="2741071"/>
    <lineage>
        <taxon>Bacteria</taxon>
        <taxon>Pseudomonadati</taxon>
        <taxon>Myxococcota</taxon>
        <taxon>Myxococcia</taxon>
        <taxon>Myxococcales</taxon>
        <taxon>Sorangiineae</taxon>
        <taxon>Pendulisporaceae</taxon>
        <taxon>Pendulispora</taxon>
    </lineage>
</organism>
<evidence type="ECO:0000313" key="2">
    <source>
        <dbReference type="Proteomes" id="UP001370348"/>
    </source>
</evidence>
<reference evidence="1 2" key="1">
    <citation type="submission" date="2021-12" db="EMBL/GenBank/DDBJ databases">
        <title>Discovery of the Pendulisporaceae a myxobacterial family with distinct sporulation behavior and unique specialized metabolism.</title>
        <authorList>
            <person name="Garcia R."/>
            <person name="Popoff A."/>
            <person name="Bader C.D."/>
            <person name="Loehr J."/>
            <person name="Walesch S."/>
            <person name="Walt C."/>
            <person name="Boldt J."/>
            <person name="Bunk B."/>
            <person name="Haeckl F.J.F.P.J."/>
            <person name="Gunesch A.P."/>
            <person name="Birkelbach J."/>
            <person name="Nuebel U."/>
            <person name="Pietschmann T."/>
            <person name="Bach T."/>
            <person name="Mueller R."/>
        </authorList>
    </citation>
    <scope>NUCLEOTIDE SEQUENCE [LARGE SCALE GENOMIC DNA]</scope>
    <source>
        <strain evidence="1 2">MSr11954</strain>
    </source>
</reference>
<accession>A0ABZ2LP29</accession>
<dbReference type="EMBL" id="CP089984">
    <property type="protein sequence ID" value="WXB11638.1"/>
    <property type="molecule type" value="Genomic_DNA"/>
</dbReference>